<protein>
    <recommendedName>
        <fullName evidence="4">Transmembrane protein</fullName>
    </recommendedName>
</protein>
<feature type="transmembrane region" description="Helical" evidence="1">
    <location>
        <begin position="22"/>
        <end position="50"/>
    </location>
</feature>
<keyword evidence="1" id="KW-0812">Transmembrane</keyword>
<keyword evidence="1" id="KW-1133">Transmembrane helix</keyword>
<organism evidence="2 3">
    <name type="scientific">Herbaspirillum rubrisubalbicans</name>
    <dbReference type="NCBI Taxonomy" id="80842"/>
    <lineage>
        <taxon>Bacteria</taxon>
        <taxon>Pseudomonadati</taxon>
        <taxon>Pseudomonadota</taxon>
        <taxon>Betaproteobacteria</taxon>
        <taxon>Burkholderiales</taxon>
        <taxon>Oxalobacteraceae</taxon>
        <taxon>Herbaspirillum</taxon>
    </lineage>
</organism>
<keyword evidence="3" id="KW-1185">Reference proteome</keyword>
<sequence>MTQSSPRVELPANANADEAQTVFLGLAVMTAMPFAVGVVTATLLLGGVVQAASMKGNENAKYFLFIMIWVGSSLDLMVLRAVPGLLCPVKNPAIQPG</sequence>
<evidence type="ECO:0008006" key="4">
    <source>
        <dbReference type="Google" id="ProtNLM"/>
    </source>
</evidence>
<dbReference type="Proteomes" id="UP000248631">
    <property type="component" value="Unassembled WGS sequence"/>
</dbReference>
<proteinExistence type="predicted"/>
<keyword evidence="1" id="KW-0472">Membrane</keyword>
<gene>
    <name evidence="2" type="ORF">RB24_11360</name>
</gene>
<accession>A0ABX9C1V2</accession>
<dbReference type="EMBL" id="JUGD01000013">
    <property type="protein sequence ID" value="RAM64425.1"/>
    <property type="molecule type" value="Genomic_DNA"/>
</dbReference>
<evidence type="ECO:0000313" key="2">
    <source>
        <dbReference type="EMBL" id="RAM64425.1"/>
    </source>
</evidence>
<name>A0ABX9C1V2_9BURK</name>
<evidence type="ECO:0000256" key="1">
    <source>
        <dbReference type="SAM" id="Phobius"/>
    </source>
</evidence>
<feature type="transmembrane region" description="Helical" evidence="1">
    <location>
        <begin position="62"/>
        <end position="82"/>
    </location>
</feature>
<comment type="caution">
    <text evidence="2">The sequence shown here is derived from an EMBL/GenBank/DDBJ whole genome shotgun (WGS) entry which is preliminary data.</text>
</comment>
<reference evidence="2 3" key="1">
    <citation type="submission" date="2014-12" db="EMBL/GenBank/DDBJ databases">
        <title>Complete genome sequence of Herbaspirillum rubrisubalbicans Os38.</title>
        <authorList>
            <person name="Chen M."/>
            <person name="An Q."/>
        </authorList>
    </citation>
    <scope>NUCLEOTIDE SEQUENCE [LARGE SCALE GENOMIC DNA]</scope>
    <source>
        <strain evidence="2 3">Os38</strain>
    </source>
</reference>
<dbReference type="RefSeq" id="WP_044531323.1">
    <property type="nucleotide sequence ID" value="NZ_JALJXK010000001.1"/>
</dbReference>
<evidence type="ECO:0000313" key="3">
    <source>
        <dbReference type="Proteomes" id="UP000248631"/>
    </source>
</evidence>